<keyword evidence="3" id="KW-0732">Signal</keyword>
<feature type="compositionally biased region" description="Basic residues" evidence="1">
    <location>
        <begin position="34"/>
        <end position="44"/>
    </location>
</feature>
<feature type="transmembrane region" description="Helical" evidence="2">
    <location>
        <begin position="253"/>
        <end position="275"/>
    </location>
</feature>
<name>A0ABQ6R4A6_9BACT</name>
<accession>A0ABQ6R4A6</accession>
<keyword evidence="2" id="KW-1133">Transmembrane helix</keyword>
<proteinExistence type="predicted"/>
<evidence type="ECO:0000313" key="4">
    <source>
        <dbReference type="EMBL" id="GMU10866.1"/>
    </source>
</evidence>
<feature type="region of interest" description="Disordered" evidence="1">
    <location>
        <begin position="34"/>
        <end position="111"/>
    </location>
</feature>
<keyword evidence="5" id="KW-1185">Reference proteome</keyword>
<feature type="transmembrane region" description="Helical" evidence="2">
    <location>
        <begin position="185"/>
        <end position="202"/>
    </location>
</feature>
<organism evidence="4 5">
    <name type="scientific">Corallococcus caeni</name>
    <dbReference type="NCBI Taxonomy" id="3082388"/>
    <lineage>
        <taxon>Bacteria</taxon>
        <taxon>Pseudomonadati</taxon>
        <taxon>Myxococcota</taxon>
        <taxon>Myxococcia</taxon>
        <taxon>Myxococcales</taxon>
        <taxon>Cystobacterineae</taxon>
        <taxon>Myxococcaceae</taxon>
        <taxon>Corallococcus</taxon>
    </lineage>
</organism>
<evidence type="ECO:0000256" key="3">
    <source>
        <dbReference type="SAM" id="SignalP"/>
    </source>
</evidence>
<gene>
    <name evidence="4" type="ORF">ASNO1_71200</name>
</gene>
<feature type="compositionally biased region" description="Low complexity" evidence="1">
    <location>
        <begin position="54"/>
        <end position="101"/>
    </location>
</feature>
<dbReference type="Proteomes" id="UP001342631">
    <property type="component" value="Unassembled WGS sequence"/>
</dbReference>
<feature type="transmembrane region" description="Helical" evidence="2">
    <location>
        <begin position="222"/>
        <end position="241"/>
    </location>
</feature>
<evidence type="ECO:0000256" key="2">
    <source>
        <dbReference type="SAM" id="Phobius"/>
    </source>
</evidence>
<evidence type="ECO:0000256" key="1">
    <source>
        <dbReference type="SAM" id="MobiDB-lite"/>
    </source>
</evidence>
<keyword evidence="2" id="KW-0472">Membrane</keyword>
<feature type="chain" id="PRO_5046573842" description="Cytochrome b561 domain-containing protein" evidence="3">
    <location>
        <begin position="22"/>
        <end position="277"/>
    </location>
</feature>
<evidence type="ECO:0000313" key="5">
    <source>
        <dbReference type="Proteomes" id="UP001342631"/>
    </source>
</evidence>
<comment type="caution">
    <text evidence="4">The sequence shown here is derived from an EMBL/GenBank/DDBJ whole genome shotgun (WGS) entry which is preliminary data.</text>
</comment>
<feature type="signal peptide" evidence="3">
    <location>
        <begin position="1"/>
        <end position="21"/>
    </location>
</feature>
<protein>
    <recommendedName>
        <fullName evidence="6">Cytochrome b561 domain-containing protein</fullName>
    </recommendedName>
</protein>
<evidence type="ECO:0008006" key="6">
    <source>
        <dbReference type="Google" id="ProtNLM"/>
    </source>
</evidence>
<keyword evidence="2" id="KW-0812">Transmembrane</keyword>
<reference evidence="4 5" key="1">
    <citation type="journal article" date="2024" name="Arch. Microbiol.">
        <title>Corallococcus caeni sp. nov., a novel myxobacterium isolated from activated sludge.</title>
        <authorList>
            <person name="Tomita S."/>
            <person name="Nakai R."/>
            <person name="Kuroda K."/>
            <person name="Kurashita H."/>
            <person name="Hatamoto M."/>
            <person name="Yamaguchi T."/>
            <person name="Narihiro T."/>
        </authorList>
    </citation>
    <scope>NUCLEOTIDE SEQUENCE [LARGE SCALE GENOMIC DNA]</scope>
    <source>
        <strain evidence="4 5">NO1</strain>
    </source>
</reference>
<sequence>MNRVIAPLLAILLLAASPAGAALAPDAPVLVAAAKRKPVKRKPARPVSGSSQETAPAATPATSPLVTPDVTPDVTPPVSATQEPGSAGSTGSPGTPDSTATQGSTSEPSLDFDLLTPEAEASKGLLDPDLQKDLETRRTMLKLHQGLGLAMAGGLTAATVLGQLQFNESFRGGGDNRTLLAWHRGVVIGTSVLFATVGTLGLLAPDPVERPFQWDTVTFHKIFMSLATAGMITQAILGILATHSYGEITEPKYATAHQVVGYATLGCVAAGIVTLTF</sequence>
<dbReference type="EMBL" id="BTTX01000009">
    <property type="protein sequence ID" value="GMU10866.1"/>
    <property type="molecule type" value="Genomic_DNA"/>
</dbReference>
<feature type="transmembrane region" description="Helical" evidence="2">
    <location>
        <begin position="146"/>
        <end position="164"/>
    </location>
</feature>